<reference evidence="1" key="1">
    <citation type="submission" date="2020-10" db="EMBL/GenBank/DDBJ databases">
        <authorList>
            <person name="Han B."/>
            <person name="Lu T."/>
            <person name="Zhao Q."/>
            <person name="Huang X."/>
            <person name="Zhao Y."/>
        </authorList>
    </citation>
    <scope>NUCLEOTIDE SEQUENCE</scope>
</reference>
<name>A0A811PTG9_9POAL</name>
<keyword evidence="2" id="KW-1185">Reference proteome</keyword>
<evidence type="ECO:0000313" key="1">
    <source>
        <dbReference type="EMBL" id="CAD6246864.1"/>
    </source>
</evidence>
<sequence length="162" mass="18513">MYVYLAFHHGRPNLALPRGLRPRCYLTASTAPAPPTPNPRTHRRATYSCRTSYRLSRSIIETSMNDSVLHGALPHFSDALPMSSFINLPVLFDDVHAITVQPFPGYDNDGYHSTYILLNIAIDCDFCIAFTNRHQVLWEAWRCSDATLIVPFDQYDNRQLKI</sequence>
<accession>A0A811PTG9</accession>
<comment type="caution">
    <text evidence="1">The sequence shown here is derived from an EMBL/GenBank/DDBJ whole genome shotgun (WGS) entry which is preliminary data.</text>
</comment>
<organism evidence="1 2">
    <name type="scientific">Miscanthus lutarioriparius</name>
    <dbReference type="NCBI Taxonomy" id="422564"/>
    <lineage>
        <taxon>Eukaryota</taxon>
        <taxon>Viridiplantae</taxon>
        <taxon>Streptophyta</taxon>
        <taxon>Embryophyta</taxon>
        <taxon>Tracheophyta</taxon>
        <taxon>Spermatophyta</taxon>
        <taxon>Magnoliopsida</taxon>
        <taxon>Liliopsida</taxon>
        <taxon>Poales</taxon>
        <taxon>Poaceae</taxon>
        <taxon>PACMAD clade</taxon>
        <taxon>Panicoideae</taxon>
        <taxon>Andropogonodae</taxon>
        <taxon>Andropogoneae</taxon>
        <taxon>Saccharinae</taxon>
        <taxon>Miscanthus</taxon>
    </lineage>
</organism>
<protein>
    <submittedName>
        <fullName evidence="1">Uncharacterized protein</fullName>
    </submittedName>
</protein>
<gene>
    <name evidence="1" type="ORF">NCGR_LOCUS31102</name>
</gene>
<proteinExistence type="predicted"/>
<evidence type="ECO:0000313" key="2">
    <source>
        <dbReference type="Proteomes" id="UP000604825"/>
    </source>
</evidence>
<dbReference type="EMBL" id="CAJGYO010000007">
    <property type="protein sequence ID" value="CAD6246864.1"/>
    <property type="molecule type" value="Genomic_DNA"/>
</dbReference>
<dbReference type="AlphaFoldDB" id="A0A811PTG9"/>
<dbReference type="Proteomes" id="UP000604825">
    <property type="component" value="Unassembled WGS sequence"/>
</dbReference>